<evidence type="ECO:0000313" key="3">
    <source>
        <dbReference type="WBParaSite" id="ASIM_0000744701-mRNA-1"/>
    </source>
</evidence>
<reference evidence="3" key="1">
    <citation type="submission" date="2017-02" db="UniProtKB">
        <authorList>
            <consortium name="WormBaseParasite"/>
        </authorList>
    </citation>
    <scope>IDENTIFICATION</scope>
</reference>
<sequence length="50" mass="6266">MEENGICQMQTLTDTHGEERCRLMRPWLRGFHYYSWFFTVDRRPQRRSDQ</sequence>
<protein>
    <submittedName>
        <fullName evidence="1 3">Uncharacterized protein</fullName>
    </submittedName>
</protein>
<keyword evidence="2" id="KW-1185">Reference proteome</keyword>
<evidence type="ECO:0000313" key="2">
    <source>
        <dbReference type="Proteomes" id="UP000267096"/>
    </source>
</evidence>
<organism evidence="3">
    <name type="scientific">Anisakis simplex</name>
    <name type="common">Herring worm</name>
    <dbReference type="NCBI Taxonomy" id="6269"/>
    <lineage>
        <taxon>Eukaryota</taxon>
        <taxon>Metazoa</taxon>
        <taxon>Ecdysozoa</taxon>
        <taxon>Nematoda</taxon>
        <taxon>Chromadorea</taxon>
        <taxon>Rhabditida</taxon>
        <taxon>Spirurina</taxon>
        <taxon>Ascaridomorpha</taxon>
        <taxon>Ascaridoidea</taxon>
        <taxon>Anisakidae</taxon>
        <taxon>Anisakis</taxon>
        <taxon>Anisakis simplex complex</taxon>
    </lineage>
</organism>
<evidence type="ECO:0000313" key="1">
    <source>
        <dbReference type="EMBL" id="VDK28753.1"/>
    </source>
</evidence>
<name>A0A0M3JII1_ANISI</name>
<reference evidence="1 2" key="2">
    <citation type="submission" date="2018-11" db="EMBL/GenBank/DDBJ databases">
        <authorList>
            <consortium name="Pathogen Informatics"/>
        </authorList>
    </citation>
    <scope>NUCLEOTIDE SEQUENCE [LARGE SCALE GENOMIC DNA]</scope>
</reference>
<proteinExistence type="predicted"/>
<dbReference type="OrthoDB" id="5868109at2759"/>
<dbReference type="WBParaSite" id="ASIM_0000744701-mRNA-1">
    <property type="protein sequence ID" value="ASIM_0000744701-mRNA-1"/>
    <property type="gene ID" value="ASIM_0000744701"/>
</dbReference>
<accession>A0A0M3JII1</accession>
<dbReference type="Proteomes" id="UP000267096">
    <property type="component" value="Unassembled WGS sequence"/>
</dbReference>
<gene>
    <name evidence="1" type="ORF">ASIM_LOCUS7215</name>
</gene>
<dbReference type="AlphaFoldDB" id="A0A0M3JII1"/>
<dbReference type="EMBL" id="UYRR01017061">
    <property type="protein sequence ID" value="VDK28753.1"/>
    <property type="molecule type" value="Genomic_DNA"/>
</dbReference>